<dbReference type="AlphaFoldDB" id="A0A1G2PNZ2"/>
<dbReference type="NCBIfam" id="TIGR00663">
    <property type="entry name" value="dnan"/>
    <property type="match status" value="1"/>
</dbReference>
<evidence type="ECO:0000313" key="13">
    <source>
        <dbReference type="EMBL" id="OHA49351.1"/>
    </source>
</evidence>
<name>A0A1G2PNZ2_TERXR</name>
<dbReference type="InterPro" id="IPR001001">
    <property type="entry name" value="DNA_polIII_beta"/>
</dbReference>
<evidence type="ECO:0000256" key="5">
    <source>
        <dbReference type="ARBA" id="ARBA00022695"/>
    </source>
</evidence>
<comment type="subunit">
    <text evidence="9">Forms a ring-shaped head-to-tail homodimer around DNA.</text>
</comment>
<comment type="subcellular location">
    <subcellularLocation>
        <location evidence="1 9">Cytoplasm</location>
    </subcellularLocation>
</comment>
<dbReference type="Pfam" id="PF00712">
    <property type="entry name" value="DNA_pol3_beta"/>
    <property type="match status" value="1"/>
</dbReference>
<evidence type="ECO:0000256" key="4">
    <source>
        <dbReference type="ARBA" id="ARBA00022679"/>
    </source>
</evidence>
<dbReference type="Gene3D" id="3.10.150.10">
    <property type="entry name" value="DNA Polymerase III, subunit A, domain 2"/>
    <property type="match status" value="1"/>
</dbReference>
<organism evidence="13 14">
    <name type="scientific">Terrybacteria sp. (strain RIFCSPHIGHO2_01_FULL_58_15)</name>
    <dbReference type="NCBI Taxonomy" id="1802363"/>
    <lineage>
        <taxon>Bacteria</taxon>
        <taxon>Candidatus Terryibacteriota</taxon>
    </lineage>
</organism>
<evidence type="ECO:0000256" key="2">
    <source>
        <dbReference type="ARBA" id="ARBA00010752"/>
    </source>
</evidence>
<dbReference type="CDD" id="cd00140">
    <property type="entry name" value="beta_clamp"/>
    <property type="match status" value="1"/>
</dbReference>
<evidence type="ECO:0000256" key="9">
    <source>
        <dbReference type="PIRNR" id="PIRNR000804"/>
    </source>
</evidence>
<evidence type="ECO:0000256" key="6">
    <source>
        <dbReference type="ARBA" id="ARBA00022705"/>
    </source>
</evidence>
<dbReference type="InterPro" id="IPR022637">
    <property type="entry name" value="DNA_polIII_beta_cen"/>
</dbReference>
<dbReference type="GO" id="GO:0003677">
    <property type="term" value="F:DNA binding"/>
    <property type="evidence" value="ECO:0007669"/>
    <property type="project" value="UniProtKB-UniRule"/>
</dbReference>
<keyword evidence="7 9" id="KW-0239">DNA-directed DNA polymerase</keyword>
<evidence type="ECO:0000259" key="11">
    <source>
        <dbReference type="Pfam" id="PF02767"/>
    </source>
</evidence>
<feature type="domain" description="DNA polymerase III beta sliding clamp central" evidence="11">
    <location>
        <begin position="126"/>
        <end position="249"/>
    </location>
</feature>
<keyword evidence="6 9" id="KW-0235">DNA replication</keyword>
<evidence type="ECO:0000256" key="3">
    <source>
        <dbReference type="ARBA" id="ARBA00022490"/>
    </source>
</evidence>
<dbReference type="Proteomes" id="UP000178690">
    <property type="component" value="Unassembled WGS sequence"/>
</dbReference>
<evidence type="ECO:0000256" key="8">
    <source>
        <dbReference type="ARBA" id="ARBA00023125"/>
    </source>
</evidence>
<proteinExistence type="inferred from homology"/>
<dbReference type="GO" id="GO:0005737">
    <property type="term" value="C:cytoplasm"/>
    <property type="evidence" value="ECO:0007669"/>
    <property type="project" value="UniProtKB-SubCell"/>
</dbReference>
<dbReference type="STRING" id="1802363.A2682_01565"/>
<evidence type="ECO:0000259" key="10">
    <source>
        <dbReference type="Pfam" id="PF00712"/>
    </source>
</evidence>
<reference evidence="13 14" key="1">
    <citation type="journal article" date="2016" name="Nat. Commun.">
        <title>Thousands of microbial genomes shed light on interconnected biogeochemical processes in an aquifer system.</title>
        <authorList>
            <person name="Anantharaman K."/>
            <person name="Brown C.T."/>
            <person name="Hug L.A."/>
            <person name="Sharon I."/>
            <person name="Castelle C.J."/>
            <person name="Probst A.J."/>
            <person name="Thomas B.C."/>
            <person name="Singh A."/>
            <person name="Wilkins M.J."/>
            <person name="Karaoz U."/>
            <person name="Brodie E.L."/>
            <person name="Williams K.H."/>
            <person name="Hubbard S.S."/>
            <person name="Banfield J.F."/>
        </authorList>
    </citation>
    <scope>NUCLEOTIDE SEQUENCE [LARGE SCALE GENOMIC DNA]</scope>
    <source>
        <strain evidence="14">RIFCSPHIGHO2_01_FULL_58_15</strain>
    </source>
</reference>
<protein>
    <recommendedName>
        <fullName evidence="9">Beta sliding clamp</fullName>
    </recommendedName>
</protein>
<comment type="similarity">
    <text evidence="2 9">Belongs to the beta sliding clamp family.</text>
</comment>
<dbReference type="GO" id="GO:0009360">
    <property type="term" value="C:DNA polymerase III complex"/>
    <property type="evidence" value="ECO:0007669"/>
    <property type="project" value="InterPro"/>
</dbReference>
<evidence type="ECO:0000256" key="7">
    <source>
        <dbReference type="ARBA" id="ARBA00022932"/>
    </source>
</evidence>
<sequence length="376" mass="40822">MTCTRENLLYGLSLVERAIGRSASLPILSHVALKSQTGKITFSATDLDIAVVVSVPAKVDGSGSWAVPYRPLAGFVGALPEETVQLKPGGKALVVKSGAFQGKIRTGDAEEFPIIPQLKQAEKVSLPKSGFSEALEAALVAVAASETRPELTGVAVIGEANTVTVVATDTFRLAVRTLPYEGENPFAIILPQRTAQEVIRLFKESRENEEKREEGTDRGFTFKITEHQCLFEDGGLSLTSRLLEGSFPDFRAIIPRSAAAQVRLSRRELTRRLEAATFFTGRLNDVHITLQKEGGGITIAAENPDVGAYETSLEGEEGKGEEQTVAFNLRYFLDGLRGFSDEDVVLEFNGEQKPLLIRPAQGRSGNLYLLMPIRTS</sequence>
<feature type="domain" description="DNA polymerase III beta sliding clamp N-terminal" evidence="10">
    <location>
        <begin position="1"/>
        <end position="116"/>
    </location>
</feature>
<dbReference type="InterPro" id="IPR022635">
    <property type="entry name" value="DNA_polIII_beta_C"/>
</dbReference>
<dbReference type="GO" id="GO:0008408">
    <property type="term" value="F:3'-5' exonuclease activity"/>
    <property type="evidence" value="ECO:0007669"/>
    <property type="project" value="InterPro"/>
</dbReference>
<evidence type="ECO:0000259" key="12">
    <source>
        <dbReference type="Pfam" id="PF02768"/>
    </source>
</evidence>
<dbReference type="SUPFAM" id="SSF55979">
    <property type="entry name" value="DNA clamp"/>
    <property type="match status" value="3"/>
</dbReference>
<evidence type="ECO:0000256" key="1">
    <source>
        <dbReference type="ARBA" id="ARBA00004496"/>
    </source>
</evidence>
<dbReference type="EMBL" id="MHST01000011">
    <property type="protein sequence ID" value="OHA49351.1"/>
    <property type="molecule type" value="Genomic_DNA"/>
</dbReference>
<evidence type="ECO:0000313" key="14">
    <source>
        <dbReference type="Proteomes" id="UP000178690"/>
    </source>
</evidence>
<dbReference type="Pfam" id="PF02768">
    <property type="entry name" value="DNA_pol3_beta_3"/>
    <property type="match status" value="1"/>
</dbReference>
<dbReference type="PANTHER" id="PTHR30478">
    <property type="entry name" value="DNA POLYMERASE III SUBUNIT BETA"/>
    <property type="match status" value="1"/>
</dbReference>
<keyword evidence="4 9" id="KW-0808">Transferase</keyword>
<dbReference type="InterPro" id="IPR022634">
    <property type="entry name" value="DNA_polIII_beta_N"/>
</dbReference>
<feature type="domain" description="DNA polymerase III beta sliding clamp C-terminal" evidence="12">
    <location>
        <begin position="252"/>
        <end position="373"/>
    </location>
</feature>
<dbReference type="GO" id="GO:0003887">
    <property type="term" value="F:DNA-directed DNA polymerase activity"/>
    <property type="evidence" value="ECO:0007669"/>
    <property type="project" value="UniProtKB-UniRule"/>
</dbReference>
<gene>
    <name evidence="13" type="ORF">A2682_01565</name>
</gene>
<keyword evidence="3 9" id="KW-0963">Cytoplasm</keyword>
<comment type="function">
    <text evidence="9">Confers DNA tethering and processivity to DNA polymerases and other proteins. Acts as a clamp, forming a ring around DNA (a reaction catalyzed by the clamp-loading complex) which diffuses in an ATP-independent manner freely and bidirectionally along dsDNA. Initially characterized for its ability to contact the catalytic subunit of DNA polymerase III (Pol III), a complex, multichain enzyme responsible for most of the replicative synthesis in bacteria; Pol III exhibits 3'-5' exonuclease proofreading activity. The beta chain is required for initiation of replication as well as for processivity of DNA replication.</text>
</comment>
<dbReference type="InterPro" id="IPR046938">
    <property type="entry name" value="DNA_clamp_sf"/>
</dbReference>
<dbReference type="PIRSF" id="PIRSF000804">
    <property type="entry name" value="DNA_pol_III_b"/>
    <property type="match status" value="1"/>
</dbReference>
<dbReference type="Gene3D" id="3.70.10.10">
    <property type="match status" value="1"/>
</dbReference>
<keyword evidence="5 9" id="KW-0548">Nucleotidyltransferase</keyword>
<keyword evidence="8" id="KW-0238">DNA-binding</keyword>
<dbReference type="GO" id="GO:0006271">
    <property type="term" value="P:DNA strand elongation involved in DNA replication"/>
    <property type="evidence" value="ECO:0007669"/>
    <property type="project" value="TreeGrafter"/>
</dbReference>
<dbReference type="PANTHER" id="PTHR30478:SF0">
    <property type="entry name" value="BETA SLIDING CLAMP"/>
    <property type="match status" value="1"/>
</dbReference>
<dbReference type="SMART" id="SM00480">
    <property type="entry name" value="POL3Bc"/>
    <property type="match status" value="1"/>
</dbReference>
<comment type="caution">
    <text evidence="13">The sequence shown here is derived from an EMBL/GenBank/DDBJ whole genome shotgun (WGS) entry which is preliminary data.</text>
</comment>
<dbReference type="Pfam" id="PF02767">
    <property type="entry name" value="DNA_pol3_beta_2"/>
    <property type="match status" value="1"/>
</dbReference>
<accession>A0A1G2PNZ2</accession>